<accession>A0A4R6UBB0</accession>
<feature type="signal peptide" evidence="1">
    <location>
        <begin position="1"/>
        <end position="23"/>
    </location>
</feature>
<evidence type="ECO:0000313" key="2">
    <source>
        <dbReference type="EMBL" id="TDQ43192.1"/>
    </source>
</evidence>
<evidence type="ECO:0000313" key="3">
    <source>
        <dbReference type="Proteomes" id="UP000295375"/>
    </source>
</evidence>
<name>A0A4R6UBB0_9GAMM</name>
<protein>
    <submittedName>
        <fullName evidence="2">Porin-like protein</fullName>
    </submittedName>
</protein>
<gene>
    <name evidence="2" type="ORF">EV696_1324</name>
</gene>
<dbReference type="Pfam" id="PF19577">
    <property type="entry name" value="DcaP"/>
    <property type="match status" value="1"/>
</dbReference>
<dbReference type="AlphaFoldDB" id="A0A4R6UBB0"/>
<dbReference type="SUPFAM" id="SSF56935">
    <property type="entry name" value="Porins"/>
    <property type="match status" value="1"/>
</dbReference>
<evidence type="ECO:0000256" key="1">
    <source>
        <dbReference type="SAM" id="SignalP"/>
    </source>
</evidence>
<keyword evidence="1" id="KW-0732">Signal</keyword>
<comment type="caution">
    <text evidence="2">The sequence shown here is derived from an EMBL/GenBank/DDBJ whole genome shotgun (WGS) entry which is preliminary data.</text>
</comment>
<dbReference type="Proteomes" id="UP000295375">
    <property type="component" value="Unassembled WGS sequence"/>
</dbReference>
<dbReference type="PROSITE" id="PS51257">
    <property type="entry name" value="PROKAR_LIPOPROTEIN"/>
    <property type="match status" value="1"/>
</dbReference>
<reference evidence="2 3" key="1">
    <citation type="submission" date="2019-03" db="EMBL/GenBank/DDBJ databases">
        <title>Genomic Encyclopedia of Type Strains, Phase IV (KMG-IV): sequencing the most valuable type-strain genomes for metagenomic binning, comparative biology and taxonomic classification.</title>
        <authorList>
            <person name="Goeker M."/>
        </authorList>
    </citation>
    <scope>NUCLEOTIDE SEQUENCE [LARGE SCALE GENOMIC DNA]</scope>
    <source>
        <strain evidence="2 3">DSM 103792</strain>
    </source>
</reference>
<feature type="chain" id="PRO_5020559606" evidence="1">
    <location>
        <begin position="24"/>
        <end position="381"/>
    </location>
</feature>
<keyword evidence="3" id="KW-1185">Reference proteome</keyword>
<proteinExistence type="predicted"/>
<organism evidence="2 3">
    <name type="scientific">Permianibacter aggregans</name>
    <dbReference type="NCBI Taxonomy" id="1510150"/>
    <lineage>
        <taxon>Bacteria</taxon>
        <taxon>Pseudomonadati</taxon>
        <taxon>Pseudomonadota</taxon>
        <taxon>Gammaproteobacteria</taxon>
        <taxon>Pseudomonadales</taxon>
        <taxon>Pseudomonadaceae</taxon>
        <taxon>Permianibacter</taxon>
    </lineage>
</organism>
<dbReference type="EMBL" id="SNYM01000032">
    <property type="protein sequence ID" value="TDQ43192.1"/>
    <property type="molecule type" value="Genomic_DNA"/>
</dbReference>
<dbReference type="RefSeq" id="WP_133593756.1">
    <property type="nucleotide sequence ID" value="NZ_CP037953.1"/>
</dbReference>
<sequence>MTRPLGALSLAIIAACGSTAVMAETNTTFTYGGFIKLEAMHSDFSAGRVGTGAGRDFYVPSSIPVGTGDSYSAFDAHAKQTRFNFGTTTTFDNGEKIQTFLEMDFMVTADGNERSTNGYEPELRHAWVKWGNWLAGQSWSNFMDVGVLPEAVDFIGPSESTVFVRQAQLRYTSGAFTVSLENPETTVNPFQTSSSVATDDNALPDVVLRYNIKTDWGHIGVAGLLRQLGEDNGAFDSTETGFGVALSSKIMLNDRNDLRMAVNYGSGIGRYVGINTIQDAVRDASGDLDAIDLFSAFIAWRHVWGGDWRSTFSYSILAADNDSALTAGTTTSDVNSIRVNLINSPMPKLDVGVELSHAVRETENGADGDLDRIHFMVVYKF</sequence>
<dbReference type="InterPro" id="IPR045748">
    <property type="entry name" value="DcaP"/>
</dbReference>
<dbReference type="OrthoDB" id="190887at2"/>